<dbReference type="EMBL" id="JACHIN010000001">
    <property type="protein sequence ID" value="MBB5075267.1"/>
    <property type="molecule type" value="Genomic_DNA"/>
</dbReference>
<feature type="transmembrane region" description="Helical" evidence="2">
    <location>
        <begin position="360"/>
        <end position="377"/>
    </location>
</feature>
<feature type="transmembrane region" description="Helical" evidence="2">
    <location>
        <begin position="42"/>
        <end position="61"/>
    </location>
</feature>
<name>A0A7W8EEE4_9ACTN</name>
<dbReference type="AlphaFoldDB" id="A0A7W8EEE4"/>
<feature type="transmembrane region" description="Helical" evidence="2">
    <location>
        <begin position="186"/>
        <end position="203"/>
    </location>
</feature>
<comment type="caution">
    <text evidence="3">The sequence shown here is derived from an EMBL/GenBank/DDBJ whole genome shotgun (WGS) entry which is preliminary data.</text>
</comment>
<evidence type="ECO:0000256" key="1">
    <source>
        <dbReference type="SAM" id="MobiDB-lite"/>
    </source>
</evidence>
<evidence type="ECO:0000256" key="2">
    <source>
        <dbReference type="SAM" id="Phobius"/>
    </source>
</evidence>
<feature type="region of interest" description="Disordered" evidence="1">
    <location>
        <begin position="1"/>
        <end position="21"/>
    </location>
</feature>
<evidence type="ECO:0000313" key="3">
    <source>
        <dbReference type="EMBL" id="MBB5075267.1"/>
    </source>
</evidence>
<sequence length="439" mass="47746">MSGSSGVVAPPQPGPTPAQRVPSPYSLPLHTLRLAGKCALPLVLWFSAGEAARWALLYIATEISHGDFRQARLVATITLMTIIVMLAMTVITGMMLSLRAAMWESAARRADGAEDESFWSSLNRIAPAFAVIYLAWELYKPDAAAFLAMDSLHNLDDNFYNIILGNIANGTEEEVTFRGGLVGLDWRVSLAAMAVALGLRMLFERRVERGGGKLAGVATAFAEFAFMFCGLNAVFTFGALRADWAEHRVVVSEAGDIVAQAKESVPGLEAFWGWLGETWPFIVDALVMPLTWLAVAVLVFGGTVDDTRRAVRGTRLAGGVDRLEGSHEVTQRSVNRMVGGFQERWVPVVNAFRVTVKGGATLFGLMCVLFVGIRVGADYLDRAVSTFIGSPTPYMWLWVSWPVDFVKNLLVTVLTYCLLAATFDIAATRARARGEDITA</sequence>
<protein>
    <submittedName>
        <fullName evidence="3">Uncharacterized protein</fullName>
    </submittedName>
</protein>
<feature type="transmembrane region" description="Helical" evidence="2">
    <location>
        <begin position="281"/>
        <end position="302"/>
    </location>
</feature>
<gene>
    <name evidence="3" type="ORF">HNR40_000713</name>
</gene>
<keyword evidence="2" id="KW-1133">Transmembrane helix</keyword>
<keyword evidence="4" id="KW-1185">Reference proteome</keyword>
<dbReference type="RefSeq" id="WP_184958278.1">
    <property type="nucleotide sequence ID" value="NZ_JACHIN010000001.1"/>
</dbReference>
<keyword evidence="2" id="KW-0812">Transmembrane</keyword>
<feature type="transmembrane region" description="Helical" evidence="2">
    <location>
        <begin position="215"/>
        <end position="240"/>
    </location>
</feature>
<feature type="transmembrane region" description="Helical" evidence="2">
    <location>
        <begin position="73"/>
        <end position="96"/>
    </location>
</feature>
<dbReference type="Proteomes" id="UP000568380">
    <property type="component" value="Unassembled WGS sequence"/>
</dbReference>
<proteinExistence type="predicted"/>
<evidence type="ECO:0000313" key="4">
    <source>
        <dbReference type="Proteomes" id="UP000568380"/>
    </source>
</evidence>
<accession>A0A7W8EEE4</accession>
<reference evidence="3 4" key="1">
    <citation type="submission" date="2020-08" db="EMBL/GenBank/DDBJ databases">
        <title>Genomic Encyclopedia of Type Strains, Phase IV (KMG-IV): sequencing the most valuable type-strain genomes for metagenomic binning, comparative biology and taxonomic classification.</title>
        <authorList>
            <person name="Goeker M."/>
        </authorList>
    </citation>
    <scope>NUCLEOTIDE SEQUENCE [LARGE SCALE GENOMIC DNA]</scope>
    <source>
        <strain evidence="3 4">DSM 45385</strain>
    </source>
</reference>
<keyword evidence="2" id="KW-0472">Membrane</keyword>
<feature type="transmembrane region" description="Helical" evidence="2">
    <location>
        <begin position="405"/>
        <end position="427"/>
    </location>
</feature>
<organism evidence="3 4">
    <name type="scientific">Nonomuraea endophytica</name>
    <dbReference type="NCBI Taxonomy" id="714136"/>
    <lineage>
        <taxon>Bacteria</taxon>
        <taxon>Bacillati</taxon>
        <taxon>Actinomycetota</taxon>
        <taxon>Actinomycetes</taxon>
        <taxon>Streptosporangiales</taxon>
        <taxon>Streptosporangiaceae</taxon>
        <taxon>Nonomuraea</taxon>
    </lineage>
</organism>